<dbReference type="EMBL" id="JAQQAF010000009">
    <property type="protein sequence ID" value="KAJ8461766.1"/>
    <property type="molecule type" value="Genomic_DNA"/>
</dbReference>
<gene>
    <name evidence="2" type="ORF">OPV22_034692</name>
</gene>
<protein>
    <recommendedName>
        <fullName evidence="4">Transposase</fullName>
    </recommendedName>
</protein>
<evidence type="ECO:0000313" key="3">
    <source>
        <dbReference type="Proteomes" id="UP001222027"/>
    </source>
</evidence>
<evidence type="ECO:0008006" key="4">
    <source>
        <dbReference type="Google" id="ProtNLM"/>
    </source>
</evidence>
<evidence type="ECO:0000256" key="1">
    <source>
        <dbReference type="SAM" id="MobiDB-lite"/>
    </source>
</evidence>
<sequence>MQATKSFEQAFLKQMVLGIQLSAVSHRSRSLLYQALGRCRHGRRQRQQKMDSWPHRQPLRGRAQQVLPSVRPWKGV</sequence>
<keyword evidence="3" id="KW-1185">Reference proteome</keyword>
<name>A0AAV8P4K3_ENSVE</name>
<comment type="caution">
    <text evidence="2">The sequence shown here is derived from an EMBL/GenBank/DDBJ whole genome shotgun (WGS) entry which is preliminary data.</text>
</comment>
<proteinExistence type="predicted"/>
<organism evidence="2 3">
    <name type="scientific">Ensete ventricosum</name>
    <name type="common">Abyssinian banana</name>
    <name type="synonym">Musa ensete</name>
    <dbReference type="NCBI Taxonomy" id="4639"/>
    <lineage>
        <taxon>Eukaryota</taxon>
        <taxon>Viridiplantae</taxon>
        <taxon>Streptophyta</taxon>
        <taxon>Embryophyta</taxon>
        <taxon>Tracheophyta</taxon>
        <taxon>Spermatophyta</taxon>
        <taxon>Magnoliopsida</taxon>
        <taxon>Liliopsida</taxon>
        <taxon>Zingiberales</taxon>
        <taxon>Musaceae</taxon>
        <taxon>Ensete</taxon>
    </lineage>
</organism>
<reference evidence="2 3" key="1">
    <citation type="submission" date="2022-12" db="EMBL/GenBank/DDBJ databases">
        <title>Chromosome-scale assembly of the Ensete ventricosum genome.</title>
        <authorList>
            <person name="Dussert Y."/>
            <person name="Stocks J."/>
            <person name="Wendawek A."/>
            <person name="Woldeyes F."/>
            <person name="Nichols R.A."/>
            <person name="Borrell J.S."/>
        </authorList>
    </citation>
    <scope>NUCLEOTIDE SEQUENCE [LARGE SCALE GENOMIC DNA]</scope>
    <source>
        <strain evidence="3">cv. Maze</strain>
        <tissue evidence="2">Seeds</tissue>
    </source>
</reference>
<evidence type="ECO:0000313" key="2">
    <source>
        <dbReference type="EMBL" id="KAJ8461766.1"/>
    </source>
</evidence>
<dbReference type="Proteomes" id="UP001222027">
    <property type="component" value="Unassembled WGS sequence"/>
</dbReference>
<dbReference type="AlphaFoldDB" id="A0AAV8P4K3"/>
<accession>A0AAV8P4K3</accession>
<feature type="region of interest" description="Disordered" evidence="1">
    <location>
        <begin position="43"/>
        <end position="76"/>
    </location>
</feature>